<proteinExistence type="predicted"/>
<protein>
    <recommendedName>
        <fullName evidence="3">phosphatidylserine decarboxylase</fullName>
        <ecNumber evidence="3">4.1.1.65</ecNumber>
    </recommendedName>
</protein>
<dbReference type="EMBL" id="JBHUCX010000092">
    <property type="protein sequence ID" value="MFD1677261.1"/>
    <property type="molecule type" value="Genomic_DNA"/>
</dbReference>
<evidence type="ECO:0000313" key="13">
    <source>
        <dbReference type="EMBL" id="MFD1677261.1"/>
    </source>
</evidence>
<keyword evidence="8" id="KW-0594">Phospholipid biosynthesis</keyword>
<dbReference type="InterPro" id="IPR003817">
    <property type="entry name" value="PS_Dcarbxylase"/>
</dbReference>
<comment type="pathway">
    <text evidence="12">Phospholipid metabolism; phosphatidylethanolamine biosynthesis.</text>
</comment>
<evidence type="ECO:0000256" key="5">
    <source>
        <dbReference type="ARBA" id="ARBA00022793"/>
    </source>
</evidence>
<dbReference type="PANTHER" id="PTHR10067">
    <property type="entry name" value="PHOSPHATIDYLSERINE DECARBOXYLASE"/>
    <property type="match status" value="1"/>
</dbReference>
<reference evidence="14" key="1">
    <citation type="journal article" date="2019" name="Int. J. Syst. Evol. Microbiol.">
        <title>The Global Catalogue of Microorganisms (GCM) 10K type strain sequencing project: providing services to taxonomists for standard genome sequencing and annotation.</title>
        <authorList>
            <consortium name="The Broad Institute Genomics Platform"/>
            <consortium name="The Broad Institute Genome Sequencing Center for Infectious Disease"/>
            <person name="Wu L."/>
            <person name="Ma J."/>
        </authorList>
    </citation>
    <scope>NUCLEOTIDE SEQUENCE [LARGE SCALE GENOMIC DNA]</scope>
    <source>
        <strain evidence="14">CGMCC 1.12286</strain>
    </source>
</reference>
<keyword evidence="14" id="KW-1185">Reference proteome</keyword>
<keyword evidence="5" id="KW-0210">Decarboxylase</keyword>
<dbReference type="NCBIfam" id="TIGR00163">
    <property type="entry name" value="PS_decarb"/>
    <property type="match status" value="1"/>
</dbReference>
<evidence type="ECO:0000256" key="11">
    <source>
        <dbReference type="ARBA" id="ARBA00023317"/>
    </source>
</evidence>
<keyword evidence="9 13" id="KW-0456">Lyase</keyword>
<dbReference type="Pfam" id="PF02666">
    <property type="entry name" value="PS_Dcarbxylase"/>
    <property type="match status" value="1"/>
</dbReference>
<evidence type="ECO:0000256" key="10">
    <source>
        <dbReference type="ARBA" id="ARBA00023264"/>
    </source>
</evidence>
<keyword evidence="10" id="KW-1208">Phospholipid metabolism</keyword>
<comment type="pathway">
    <text evidence="2">Lipid metabolism.</text>
</comment>
<evidence type="ECO:0000256" key="12">
    <source>
        <dbReference type="ARBA" id="ARBA00024326"/>
    </source>
</evidence>
<evidence type="ECO:0000256" key="2">
    <source>
        <dbReference type="ARBA" id="ARBA00005189"/>
    </source>
</evidence>
<organism evidence="13 14">
    <name type="scientific">Alicyclobacillus fodiniaquatilis</name>
    <dbReference type="NCBI Taxonomy" id="1661150"/>
    <lineage>
        <taxon>Bacteria</taxon>
        <taxon>Bacillati</taxon>
        <taxon>Bacillota</taxon>
        <taxon>Bacilli</taxon>
        <taxon>Bacillales</taxon>
        <taxon>Alicyclobacillaceae</taxon>
        <taxon>Alicyclobacillus</taxon>
    </lineage>
</organism>
<dbReference type="PANTHER" id="PTHR10067:SF6">
    <property type="entry name" value="PHOSPHATIDYLSERINE DECARBOXYLASE PROENZYME, MITOCHONDRIAL"/>
    <property type="match status" value="1"/>
</dbReference>
<keyword evidence="11" id="KW-0670">Pyruvate</keyword>
<dbReference type="InterPro" id="IPR033177">
    <property type="entry name" value="PSD-B"/>
</dbReference>
<evidence type="ECO:0000313" key="14">
    <source>
        <dbReference type="Proteomes" id="UP001597079"/>
    </source>
</evidence>
<keyword evidence="7" id="KW-0865">Zymogen</keyword>
<dbReference type="RefSeq" id="WP_377945171.1">
    <property type="nucleotide sequence ID" value="NZ_JBHUCX010000092.1"/>
</dbReference>
<evidence type="ECO:0000256" key="3">
    <source>
        <dbReference type="ARBA" id="ARBA00012243"/>
    </source>
</evidence>
<dbReference type="Proteomes" id="UP001597079">
    <property type="component" value="Unassembled WGS sequence"/>
</dbReference>
<evidence type="ECO:0000256" key="9">
    <source>
        <dbReference type="ARBA" id="ARBA00023239"/>
    </source>
</evidence>
<evidence type="ECO:0000256" key="8">
    <source>
        <dbReference type="ARBA" id="ARBA00023209"/>
    </source>
</evidence>
<evidence type="ECO:0000256" key="1">
    <source>
        <dbReference type="ARBA" id="ARBA00001928"/>
    </source>
</evidence>
<keyword evidence="6" id="KW-0443">Lipid metabolism</keyword>
<dbReference type="EC" id="4.1.1.65" evidence="3"/>
<keyword evidence="4" id="KW-0444">Lipid biosynthesis</keyword>
<comment type="cofactor">
    <cofactor evidence="1">
        <name>pyruvate</name>
        <dbReference type="ChEBI" id="CHEBI:15361"/>
    </cofactor>
</comment>
<gene>
    <name evidence="13" type="primary">asd</name>
    <name evidence="13" type="ORF">ACFSB2_21550</name>
</gene>
<dbReference type="GO" id="GO:0004609">
    <property type="term" value="F:phosphatidylserine decarboxylase activity"/>
    <property type="evidence" value="ECO:0007669"/>
    <property type="project" value="UniProtKB-EC"/>
</dbReference>
<evidence type="ECO:0000256" key="7">
    <source>
        <dbReference type="ARBA" id="ARBA00023145"/>
    </source>
</evidence>
<name>A0ABW4JLE9_9BACL</name>
<comment type="caution">
    <text evidence="13">The sequence shown here is derived from an EMBL/GenBank/DDBJ whole genome shotgun (WGS) entry which is preliminary data.</text>
</comment>
<accession>A0ABW4JLE9</accession>
<evidence type="ECO:0000256" key="6">
    <source>
        <dbReference type="ARBA" id="ARBA00023098"/>
    </source>
</evidence>
<evidence type="ECO:0000256" key="4">
    <source>
        <dbReference type="ARBA" id="ARBA00022516"/>
    </source>
</evidence>
<sequence>MPKRLYTAALGKFAKSRWSAKFVPWYARHYAIDTSELAKPILSYETLGQFFTRQLQATARPIGSDLVSPVDGTVSTLGDIDGVQLLQVKGHPYTLDELLGDGQAAQAFVGGKYFTVYLSPSDYHRIHAPLACRALRCCHIPGTLYPVNAHGVQHIPRLFVRNERVITYFHSEAGPFALVKVGAAGVGSVITPYVPARTWRDRHRGQVLDVACEQSFQRGEEIGFFALGSTVVVLFPSSVDVTFMVSTGARVQMGQTIGQMREDTGL</sequence>